<dbReference type="PROSITE" id="PS51318">
    <property type="entry name" value="TAT"/>
    <property type="match status" value="1"/>
</dbReference>
<evidence type="ECO:0000313" key="1">
    <source>
        <dbReference type="EMBL" id="AVP98740.1"/>
    </source>
</evidence>
<evidence type="ECO:0008006" key="3">
    <source>
        <dbReference type="Google" id="ProtNLM"/>
    </source>
</evidence>
<name>A0A2P1PV89_9GAMM</name>
<dbReference type="OrthoDB" id="9779968at2"/>
<evidence type="ECO:0000313" key="2">
    <source>
        <dbReference type="Proteomes" id="UP000241074"/>
    </source>
</evidence>
<dbReference type="RefSeq" id="WP_106892660.1">
    <property type="nucleotide sequence ID" value="NZ_CP027860.1"/>
</dbReference>
<sequence>MSLNRRDFLKSSSLSLAALSMPKLVFGANPNNSNRDVLVVVFQRGGMDGLNAVVPYGDADYYRLRPTIGLPRPGQGTGAVLDLDGFFGFHPSLAPLLPIYQAGQLAVVQATGFKHESRSHFECQDRIERATMATRSVTTGWLNRHLSVIGGDASFQSVAVGNALPGSLRGPAPVIGLRSIGDFTLQTQSKRKALLEAQLQRLYDTNDLLAATGTQALGSIDELSQANPLQYPVEHGATYPNTTFGSQMQQIAQLIKAGVGLEVASADIGGWDHHNNEAPQMNTLLGELANTLAAFHTDLGAVNMANVTVLTMTEFGRRAYQNASSGTDHGSAFCTIAMGGGVLGGQVYRAWPGLSDARLYNGDLDITIDYRDVLAEALSKRHGNSNLSSVFPDYTIGSPVGIFRPRGG</sequence>
<dbReference type="Proteomes" id="UP000241074">
    <property type="component" value="Chromosome"/>
</dbReference>
<dbReference type="EMBL" id="CP027860">
    <property type="protein sequence ID" value="AVP98740.1"/>
    <property type="molecule type" value="Genomic_DNA"/>
</dbReference>
<accession>A0A2P1PV89</accession>
<dbReference type="InterPro" id="IPR010869">
    <property type="entry name" value="DUF1501"/>
</dbReference>
<proteinExistence type="predicted"/>
<reference evidence="1 2" key="1">
    <citation type="submission" date="2018-03" db="EMBL/GenBank/DDBJ databases">
        <title>Ahniella affigens gen. nov., sp. nov., a gammaproteobacterium isolated from sandy soil near a stream.</title>
        <authorList>
            <person name="Ko Y."/>
            <person name="Kim J.-H."/>
        </authorList>
    </citation>
    <scope>NUCLEOTIDE SEQUENCE [LARGE SCALE GENOMIC DNA]</scope>
    <source>
        <strain evidence="1 2">D13</strain>
    </source>
</reference>
<dbReference type="PANTHER" id="PTHR43737">
    <property type="entry name" value="BLL7424 PROTEIN"/>
    <property type="match status" value="1"/>
</dbReference>
<dbReference type="InterPro" id="IPR006311">
    <property type="entry name" value="TAT_signal"/>
</dbReference>
<dbReference type="Pfam" id="PF07394">
    <property type="entry name" value="DUF1501"/>
    <property type="match status" value="1"/>
</dbReference>
<dbReference type="PANTHER" id="PTHR43737:SF1">
    <property type="entry name" value="DUF1501 DOMAIN-CONTAINING PROTEIN"/>
    <property type="match status" value="1"/>
</dbReference>
<organism evidence="1 2">
    <name type="scientific">Ahniella affigens</name>
    <dbReference type="NCBI Taxonomy" id="2021234"/>
    <lineage>
        <taxon>Bacteria</taxon>
        <taxon>Pseudomonadati</taxon>
        <taxon>Pseudomonadota</taxon>
        <taxon>Gammaproteobacteria</taxon>
        <taxon>Lysobacterales</taxon>
        <taxon>Rhodanobacteraceae</taxon>
        <taxon>Ahniella</taxon>
    </lineage>
</organism>
<protein>
    <recommendedName>
        <fullName evidence="3">DUF1501 domain-containing protein</fullName>
    </recommendedName>
</protein>
<keyword evidence="2" id="KW-1185">Reference proteome</keyword>
<gene>
    <name evidence="1" type="ORF">C7S18_16775</name>
</gene>
<reference evidence="1 2" key="2">
    <citation type="submission" date="2018-03" db="EMBL/GenBank/DDBJ databases">
        <authorList>
            <person name="Keele B.F."/>
        </authorList>
    </citation>
    <scope>NUCLEOTIDE SEQUENCE [LARGE SCALE GENOMIC DNA]</scope>
    <source>
        <strain evidence="1 2">D13</strain>
    </source>
</reference>
<dbReference type="KEGG" id="xba:C7S18_16775"/>
<dbReference type="AlphaFoldDB" id="A0A2P1PV89"/>